<proteinExistence type="predicted"/>
<sequence length="60" mass="6813">KNPRNYSRVGNIVLTKHAITEDDDDVLYMGDSLLIIEWDETGLQQRGIQKTAIINTIRGI</sequence>
<reference evidence="1 2" key="1">
    <citation type="submission" date="2021-06" db="EMBL/GenBank/DDBJ databases">
        <authorList>
            <person name="Kallberg Y."/>
            <person name="Tangrot J."/>
            <person name="Rosling A."/>
        </authorList>
    </citation>
    <scope>NUCLEOTIDE SEQUENCE [LARGE SCALE GENOMIC DNA]</scope>
    <source>
        <strain evidence="1 2">120-4 pot B 10/14</strain>
    </source>
</reference>
<comment type="caution">
    <text evidence="1">The sequence shown here is derived from an EMBL/GenBank/DDBJ whole genome shotgun (WGS) entry which is preliminary data.</text>
</comment>
<name>A0ABN7VNG3_GIGMA</name>
<evidence type="ECO:0000313" key="1">
    <source>
        <dbReference type="EMBL" id="CAG8784531.1"/>
    </source>
</evidence>
<protein>
    <submittedName>
        <fullName evidence="1">45963_t:CDS:1</fullName>
    </submittedName>
</protein>
<accession>A0ABN7VNG3</accession>
<organism evidence="1 2">
    <name type="scientific">Gigaspora margarita</name>
    <dbReference type="NCBI Taxonomy" id="4874"/>
    <lineage>
        <taxon>Eukaryota</taxon>
        <taxon>Fungi</taxon>
        <taxon>Fungi incertae sedis</taxon>
        <taxon>Mucoromycota</taxon>
        <taxon>Glomeromycotina</taxon>
        <taxon>Glomeromycetes</taxon>
        <taxon>Diversisporales</taxon>
        <taxon>Gigasporaceae</taxon>
        <taxon>Gigaspora</taxon>
    </lineage>
</organism>
<feature type="non-terminal residue" evidence="1">
    <location>
        <position position="1"/>
    </location>
</feature>
<dbReference type="EMBL" id="CAJVQB010017515">
    <property type="protein sequence ID" value="CAG8784531.1"/>
    <property type="molecule type" value="Genomic_DNA"/>
</dbReference>
<gene>
    <name evidence="1" type="ORF">GMARGA_LOCUS20210</name>
</gene>
<keyword evidence="2" id="KW-1185">Reference proteome</keyword>
<evidence type="ECO:0000313" key="2">
    <source>
        <dbReference type="Proteomes" id="UP000789901"/>
    </source>
</evidence>
<dbReference type="Proteomes" id="UP000789901">
    <property type="component" value="Unassembled WGS sequence"/>
</dbReference>